<name>A0A6J4RZL0_9ACTN</name>
<gene>
    <name evidence="2" type="ORF">AVDCRST_MAG45-433</name>
</gene>
<evidence type="ECO:0000313" key="2">
    <source>
        <dbReference type="EMBL" id="CAA9485678.1"/>
    </source>
</evidence>
<dbReference type="EMBL" id="CADCVU010000041">
    <property type="protein sequence ID" value="CAA9485678.1"/>
    <property type="molecule type" value="Genomic_DNA"/>
</dbReference>
<feature type="region of interest" description="Disordered" evidence="1">
    <location>
        <begin position="146"/>
        <end position="187"/>
    </location>
</feature>
<sequence length="187" mass="19987">MPPHPSRVGRRSGTLTAVSSDRSEDRGIVDRLSRQSEEALGRVAEELVGNQVVAGALSRAFSAREKAVQAQEVAMGALGIPSAADIERLTRRLRSVSQRLEGVEDSLDRVESRIEALGALPTEADTGGQARVEARLEEISRDVTALRETLTPGEALPPRSQERLAVARAGQSARAGGRKRSASSQRS</sequence>
<feature type="region of interest" description="Disordered" evidence="1">
    <location>
        <begin position="1"/>
        <end position="30"/>
    </location>
</feature>
<dbReference type="Gene3D" id="1.20.5.340">
    <property type="match status" value="1"/>
</dbReference>
<dbReference type="AlphaFoldDB" id="A0A6J4RZL0"/>
<protein>
    <submittedName>
        <fullName evidence="2">Uncharacterized protein</fullName>
    </submittedName>
</protein>
<organism evidence="2">
    <name type="scientific">uncultured Solirubrobacterales bacterium</name>
    <dbReference type="NCBI Taxonomy" id="768556"/>
    <lineage>
        <taxon>Bacteria</taxon>
        <taxon>Bacillati</taxon>
        <taxon>Actinomycetota</taxon>
        <taxon>Thermoleophilia</taxon>
        <taxon>Solirubrobacterales</taxon>
        <taxon>environmental samples</taxon>
    </lineage>
</organism>
<feature type="compositionally biased region" description="Basic and acidic residues" evidence="1">
    <location>
        <begin position="21"/>
        <end position="30"/>
    </location>
</feature>
<accession>A0A6J4RZL0</accession>
<reference evidence="2" key="1">
    <citation type="submission" date="2020-02" db="EMBL/GenBank/DDBJ databases">
        <authorList>
            <person name="Meier V. D."/>
        </authorList>
    </citation>
    <scope>NUCLEOTIDE SEQUENCE</scope>
    <source>
        <strain evidence="2">AVDCRST_MAG45</strain>
    </source>
</reference>
<evidence type="ECO:0000256" key="1">
    <source>
        <dbReference type="SAM" id="MobiDB-lite"/>
    </source>
</evidence>
<proteinExistence type="predicted"/>